<dbReference type="NCBIfam" id="TIGR01730">
    <property type="entry name" value="RND_mfp"/>
    <property type="match status" value="1"/>
</dbReference>
<feature type="domain" description="CzcB-like C-terminal circularly permuted SH3-like" evidence="4">
    <location>
        <begin position="319"/>
        <end position="379"/>
    </location>
</feature>
<feature type="region of interest" description="Disordered" evidence="3">
    <location>
        <begin position="23"/>
        <end position="55"/>
    </location>
</feature>
<dbReference type="GeneID" id="78405782"/>
<protein>
    <submittedName>
        <fullName evidence="5">Efflux RND transporter periplasmic adaptor subunit</fullName>
    </submittedName>
</protein>
<dbReference type="Pfam" id="PF25975">
    <property type="entry name" value="CzcB_C"/>
    <property type="match status" value="1"/>
</dbReference>
<dbReference type="InterPro" id="IPR006143">
    <property type="entry name" value="RND_pump_MFP"/>
</dbReference>
<proteinExistence type="inferred from homology"/>
<dbReference type="InterPro" id="IPR051909">
    <property type="entry name" value="MFP_Cation_Efflux"/>
</dbReference>
<dbReference type="Gene3D" id="1.10.287.470">
    <property type="entry name" value="Helix hairpin bin"/>
    <property type="match status" value="1"/>
</dbReference>
<dbReference type="SUPFAM" id="SSF111369">
    <property type="entry name" value="HlyD-like secretion proteins"/>
    <property type="match status" value="1"/>
</dbReference>
<dbReference type="EMBL" id="QSFT01000027">
    <property type="protein sequence ID" value="RHA74084.1"/>
    <property type="molecule type" value="Genomic_DNA"/>
</dbReference>
<dbReference type="GO" id="GO:0060003">
    <property type="term" value="P:copper ion export"/>
    <property type="evidence" value="ECO:0007669"/>
    <property type="project" value="TreeGrafter"/>
</dbReference>
<accession>A0A413SXF5</accession>
<organism evidence="5 6">
    <name type="scientific">Phocaeicola coprophilus</name>
    <dbReference type="NCBI Taxonomy" id="387090"/>
    <lineage>
        <taxon>Bacteria</taxon>
        <taxon>Pseudomonadati</taxon>
        <taxon>Bacteroidota</taxon>
        <taxon>Bacteroidia</taxon>
        <taxon>Bacteroidales</taxon>
        <taxon>Bacteroidaceae</taxon>
        <taxon>Phocaeicola</taxon>
    </lineage>
</organism>
<gene>
    <name evidence="5" type="ORF">DW921_11385</name>
</gene>
<keyword evidence="2" id="KW-0813">Transport</keyword>
<feature type="compositionally biased region" description="Basic and acidic residues" evidence="3">
    <location>
        <begin position="23"/>
        <end position="54"/>
    </location>
</feature>
<dbReference type="GO" id="GO:0015679">
    <property type="term" value="P:plasma membrane copper ion transport"/>
    <property type="evidence" value="ECO:0007669"/>
    <property type="project" value="TreeGrafter"/>
</dbReference>
<evidence type="ECO:0000256" key="2">
    <source>
        <dbReference type="ARBA" id="ARBA00022448"/>
    </source>
</evidence>
<dbReference type="GO" id="GO:0030313">
    <property type="term" value="C:cell envelope"/>
    <property type="evidence" value="ECO:0007669"/>
    <property type="project" value="TreeGrafter"/>
</dbReference>
<dbReference type="PANTHER" id="PTHR30097:SF4">
    <property type="entry name" value="SLR6042 PROTEIN"/>
    <property type="match status" value="1"/>
</dbReference>
<dbReference type="PROSITE" id="PS51257">
    <property type="entry name" value="PROKAR_LIPOPROTEIN"/>
    <property type="match status" value="1"/>
</dbReference>
<evidence type="ECO:0000256" key="1">
    <source>
        <dbReference type="ARBA" id="ARBA00009477"/>
    </source>
</evidence>
<name>A0A413SXF5_9BACT</name>
<evidence type="ECO:0000313" key="5">
    <source>
        <dbReference type="EMBL" id="RHA74084.1"/>
    </source>
</evidence>
<dbReference type="Proteomes" id="UP000283855">
    <property type="component" value="Unassembled WGS sequence"/>
</dbReference>
<evidence type="ECO:0000256" key="3">
    <source>
        <dbReference type="SAM" id="MobiDB-lite"/>
    </source>
</evidence>
<dbReference type="AlphaFoldDB" id="A0A413SXF5"/>
<comment type="similarity">
    <text evidence="1">Belongs to the membrane fusion protein (MFP) (TC 8.A.1) family.</text>
</comment>
<dbReference type="RefSeq" id="WP_008144674.1">
    <property type="nucleotide sequence ID" value="NZ_CABJGD010000027.1"/>
</dbReference>
<reference evidence="5 6" key="1">
    <citation type="submission" date="2018-08" db="EMBL/GenBank/DDBJ databases">
        <title>A genome reference for cultivated species of the human gut microbiota.</title>
        <authorList>
            <person name="Zou Y."/>
            <person name="Xue W."/>
            <person name="Luo G."/>
        </authorList>
    </citation>
    <scope>NUCLEOTIDE SEQUENCE [LARGE SCALE GENOMIC DNA]</scope>
    <source>
        <strain evidence="5 6">AM42-38</strain>
    </source>
</reference>
<dbReference type="GO" id="GO:0022857">
    <property type="term" value="F:transmembrane transporter activity"/>
    <property type="evidence" value="ECO:0007669"/>
    <property type="project" value="InterPro"/>
</dbReference>
<dbReference type="GO" id="GO:0016020">
    <property type="term" value="C:membrane"/>
    <property type="evidence" value="ECO:0007669"/>
    <property type="project" value="InterPro"/>
</dbReference>
<dbReference type="Gene3D" id="2.40.30.170">
    <property type="match status" value="1"/>
</dbReference>
<dbReference type="Gene3D" id="2.40.420.20">
    <property type="match status" value="1"/>
</dbReference>
<sequence>MKKSIITGVLAVFLLGSCGTHEHNHAEEGHDHEAEAAHGHDEHDHEAEEAHKGASNEIVLTPEKAEAAGVKVETVEPGTFRQVIPVSGQVMAAQGEEAVVVANMSGVVSFSGPVTEGMQVAQGSSLLTLSSETLQDGDPLKRARIAYEAARKEYERAGKLVESQIVSQKDFNVIRENYENARLAYEALSPSSNGKGVAVKSPMSGYVKSCLVKAGDYVTVGQPLMTVTKTRRLQLKAEVSERYYPALQQVSSANFKTPYSDHVYRLDDLQGRLLAYGKASAEASFYVPVTFEFDNRGDVVPGSFVEVWLLGRERQGVISLPVSALTEEQGLTFVYLQLDAECYQKQEVRTGATDGDRVEILSGLKGGEKVVTQGAIHVKLASASNAIPGHTHNH</sequence>
<comment type="caution">
    <text evidence="5">The sequence shown here is derived from an EMBL/GenBank/DDBJ whole genome shotgun (WGS) entry which is preliminary data.</text>
</comment>
<evidence type="ECO:0000313" key="6">
    <source>
        <dbReference type="Proteomes" id="UP000283855"/>
    </source>
</evidence>
<evidence type="ECO:0000259" key="4">
    <source>
        <dbReference type="Pfam" id="PF25975"/>
    </source>
</evidence>
<dbReference type="InterPro" id="IPR058649">
    <property type="entry name" value="CzcB_C"/>
</dbReference>
<dbReference type="PANTHER" id="PTHR30097">
    <property type="entry name" value="CATION EFFLUX SYSTEM PROTEIN CUSB"/>
    <property type="match status" value="1"/>
</dbReference>